<dbReference type="Proteomes" id="UP000085678">
    <property type="component" value="Unplaced"/>
</dbReference>
<dbReference type="Gene3D" id="3.30.1490.220">
    <property type="match status" value="1"/>
</dbReference>
<feature type="binding site" evidence="10">
    <location>
        <position position="12"/>
    </location>
    <ligand>
        <name>1D-myo-inositol 1,3,4-trisphosphate</name>
        <dbReference type="ChEBI" id="CHEBI:58414"/>
    </ligand>
</feature>
<feature type="binding site" evidence="10">
    <location>
        <position position="100"/>
    </location>
    <ligand>
        <name>ATP</name>
        <dbReference type="ChEBI" id="CHEBI:30616"/>
    </ligand>
</feature>
<feature type="binding site" evidence="10">
    <location>
        <position position="302"/>
    </location>
    <ligand>
        <name>1D-myo-inositol 1,3,4-trisphosphate</name>
        <dbReference type="ChEBI" id="CHEBI:58414"/>
    </ligand>
</feature>
<comment type="catalytic activity">
    <reaction evidence="9">
        <text>1D-myo-inositol 3,4,5,6-tetrakisphosphate + ATP = 1D-myo-inositol 1,3,4,5,6-pentakisphosphate + ADP + H(+)</text>
        <dbReference type="Rhea" id="RHEA:12452"/>
        <dbReference type="ChEBI" id="CHEBI:15378"/>
        <dbReference type="ChEBI" id="CHEBI:30616"/>
        <dbReference type="ChEBI" id="CHEBI:57539"/>
        <dbReference type="ChEBI" id="CHEBI:57733"/>
        <dbReference type="ChEBI" id="CHEBI:456216"/>
        <dbReference type="EC" id="2.7.1.134"/>
    </reaction>
</comment>
<gene>
    <name evidence="16" type="primary">LOC106160604</name>
</gene>
<evidence type="ECO:0000256" key="4">
    <source>
        <dbReference type="ARBA" id="ARBA00022723"/>
    </source>
</evidence>
<dbReference type="InParanoid" id="A0A1S3I396"/>
<dbReference type="OMA" id="QHLYNRQ"/>
<dbReference type="GO" id="GO:0005524">
    <property type="term" value="F:ATP binding"/>
    <property type="evidence" value="ECO:0007669"/>
    <property type="project" value="UniProtKB-KW"/>
</dbReference>
<evidence type="ECO:0000256" key="1">
    <source>
        <dbReference type="ARBA" id="ARBA00009601"/>
    </source>
</evidence>
<dbReference type="STRING" id="7574.A0A1S3I396"/>
<dbReference type="InterPro" id="IPR040464">
    <property type="entry name" value="InsP(3)kin_ATP-grasp"/>
</dbReference>
<keyword evidence="5 9" id="KW-0547">Nucleotide-binding</keyword>
<dbReference type="Pfam" id="PF17927">
    <property type="entry name" value="Ins134_P3_kin_N"/>
    <property type="match status" value="1"/>
</dbReference>
<dbReference type="GO" id="GO:0000287">
    <property type="term" value="F:magnesium ion binding"/>
    <property type="evidence" value="ECO:0007669"/>
    <property type="project" value="InterPro"/>
</dbReference>
<feature type="binding site" evidence="10">
    <location>
        <position position="53"/>
    </location>
    <ligand>
        <name>1D-myo-inositol 1,3,4-trisphosphate</name>
        <dbReference type="ChEBI" id="CHEBI:58414"/>
    </ligand>
</feature>
<dbReference type="EC" id="2.7.1.134" evidence="9"/>
<evidence type="ECO:0000259" key="13">
    <source>
        <dbReference type="Pfam" id="PF05770"/>
    </source>
</evidence>
<dbReference type="OrthoDB" id="25308at2759"/>
<evidence type="ECO:0000256" key="7">
    <source>
        <dbReference type="ARBA" id="ARBA00022840"/>
    </source>
</evidence>
<feature type="binding site" evidence="11">
    <location>
        <position position="298"/>
    </location>
    <ligand>
        <name>Mg(2+)</name>
        <dbReference type="ChEBI" id="CHEBI:18420"/>
        <label>2</label>
    </ligand>
</feature>
<evidence type="ECO:0000256" key="5">
    <source>
        <dbReference type="ARBA" id="ARBA00022741"/>
    </source>
</evidence>
<dbReference type="GO" id="GO:0005737">
    <property type="term" value="C:cytoplasm"/>
    <property type="evidence" value="ECO:0007669"/>
    <property type="project" value="TreeGrafter"/>
</dbReference>
<dbReference type="InterPro" id="IPR008656">
    <property type="entry name" value="Inositol_tetrakis-P_1-kinase"/>
</dbReference>
<feature type="binding site" evidence="10">
    <location>
        <position position="162"/>
    </location>
    <ligand>
        <name>1D-myo-inositol 1,3,4-trisphosphate</name>
        <dbReference type="ChEBI" id="CHEBI:58414"/>
    </ligand>
</feature>
<dbReference type="PANTHER" id="PTHR14217:SF1">
    <property type="entry name" value="INOSITOL-TETRAKISPHOSPHATE 1-KINASE"/>
    <property type="match status" value="1"/>
</dbReference>
<dbReference type="InterPro" id="IPR041429">
    <property type="entry name" value="ITPK1_N"/>
</dbReference>
<dbReference type="AlphaFoldDB" id="A0A1S3I396"/>
<dbReference type="GO" id="GO:0052725">
    <property type="term" value="F:inositol-1,3,4-trisphosphate 6-kinase activity"/>
    <property type="evidence" value="ECO:0007669"/>
    <property type="project" value="InterPro"/>
</dbReference>
<dbReference type="GO" id="GO:0047325">
    <property type="term" value="F:inositol-3,4,5,6-tetrakisphosphate 1-kinase activity"/>
    <property type="evidence" value="ECO:0007669"/>
    <property type="project" value="UniProtKB-EC"/>
</dbReference>
<name>A0A1S3I396_LINAN</name>
<dbReference type="KEGG" id="lak:106160604"/>
<evidence type="ECO:0000256" key="8">
    <source>
        <dbReference type="ARBA" id="ARBA00022842"/>
    </source>
</evidence>
<feature type="domain" description="Inositol 1,3,4-trisphosphate 5/6-kinase ATP-grasp" evidence="13">
    <location>
        <begin position="116"/>
        <end position="317"/>
    </location>
</feature>
<feature type="domain" description="Inositol-tetrakisphosphate 1-kinase N-terminal" evidence="14">
    <location>
        <begin position="3"/>
        <end position="92"/>
    </location>
</feature>
<reference evidence="16" key="1">
    <citation type="submission" date="2025-08" db="UniProtKB">
        <authorList>
            <consortium name="RefSeq"/>
        </authorList>
    </citation>
    <scope>IDENTIFICATION</scope>
    <source>
        <tissue evidence="16">Gonads</tissue>
    </source>
</reference>
<dbReference type="PIRSF" id="PIRSF038186">
    <property type="entry name" value="ITPK"/>
    <property type="match status" value="1"/>
</dbReference>
<comment type="function">
    <text evidence="9">Kinase that can phosphorylate various inositol polyphosphate such as Ins(3,4,5,6)P4 or Ins(1,3,4)P3.</text>
</comment>
<proteinExistence type="inferred from homology"/>
<accession>A0A1S3I396</accession>
<keyword evidence="7 9" id="KW-0067">ATP-binding</keyword>
<evidence type="ECO:0000256" key="9">
    <source>
        <dbReference type="PIRNR" id="PIRNR038186"/>
    </source>
</evidence>
<feature type="binding site" evidence="10">
    <location>
        <position position="209"/>
    </location>
    <ligand>
        <name>ATP</name>
        <dbReference type="ChEBI" id="CHEBI:30616"/>
    </ligand>
</feature>
<dbReference type="PANTHER" id="PTHR14217">
    <property type="entry name" value="INOSITOL-TETRAKISPHOSPHATE 1-KINASE"/>
    <property type="match status" value="1"/>
</dbReference>
<evidence type="ECO:0000256" key="12">
    <source>
        <dbReference type="SAM" id="MobiDB-lite"/>
    </source>
</evidence>
<dbReference type="Pfam" id="PF05770">
    <property type="entry name" value="Ins134_P3_kin"/>
    <property type="match status" value="1"/>
</dbReference>
<dbReference type="Gene3D" id="3.40.50.11370">
    <property type="match status" value="1"/>
</dbReference>
<keyword evidence="3 9" id="KW-0808">Transferase</keyword>
<feature type="binding site" evidence="10">
    <location>
        <position position="298"/>
    </location>
    <ligand>
        <name>1D-myo-inositol 1,3,4-trisphosphate</name>
        <dbReference type="ChEBI" id="CHEBI:58414"/>
    </ligand>
</feature>
<feature type="binding site" evidence="11">
    <location>
        <position position="296"/>
    </location>
    <ligand>
        <name>Mg(2+)</name>
        <dbReference type="ChEBI" id="CHEBI:18420"/>
        <label>1</label>
    </ligand>
</feature>
<feature type="binding site" evidence="10">
    <location>
        <position position="151"/>
    </location>
    <ligand>
        <name>ATP</name>
        <dbReference type="ChEBI" id="CHEBI:30616"/>
    </ligand>
</feature>
<dbReference type="GeneID" id="106160604"/>
<keyword evidence="8 9" id="KW-0460">Magnesium</keyword>
<dbReference type="FunFam" id="3.30.470.20:FF:000047">
    <property type="entry name" value="Inositol-tetrakisphosphate 1-kinase 4"/>
    <property type="match status" value="1"/>
</dbReference>
<sequence>MKRIGYWVTDKKFKKMRFASFHDICRDAGYEAVRIKEPEDLEKQGPFDVFIHKLSDDIGSALDGDEEAKELVQKFQSHFQRCPSLLVIDPFDKVARMIDRREQYQAARDCFQKLQDDQYFIPNFVELTNTDVSSNKKLIEQAGITFPFIYKPAAAHGSAECHHLAVVFNEDGLRDLPPPCVAQSFTNHDAVLYKVYIIGDHIQVVKRPSLKNFKQGGSKESTVFFDSYGVSKPNSNSHLNKLDLKEEEPSDKTVLLSPDLDKVRKMVTALRSSLKLELLGIDLIIEKTTGRYAVIDINSFPGYDGVDNFFEVLLDMLSKRLQPNEREGTRKRKSSEPLEKDLHT</sequence>
<dbReference type="FunFam" id="3.30.1490.220:FF:000002">
    <property type="entry name" value="Inositol-tetrakisphosphate 1-kinase"/>
    <property type="match status" value="1"/>
</dbReference>
<feature type="region of interest" description="Disordered" evidence="12">
    <location>
        <begin position="323"/>
        <end position="344"/>
    </location>
</feature>
<evidence type="ECO:0000256" key="11">
    <source>
        <dbReference type="PIRSR" id="PIRSR038186-2"/>
    </source>
</evidence>
<comment type="cofactor">
    <cofactor evidence="9 11">
        <name>Mg(2+)</name>
        <dbReference type="ChEBI" id="CHEBI:18420"/>
    </cofactor>
    <text evidence="9 11">Binds 2 magnesium ions per subunit.</text>
</comment>
<feature type="binding site" evidence="11">
    <location>
        <position position="282"/>
    </location>
    <ligand>
        <name>Mg(2+)</name>
        <dbReference type="ChEBI" id="CHEBI:18420"/>
        <label>1</label>
    </ligand>
</feature>
<feature type="binding site" evidence="10">
    <location>
        <position position="194"/>
    </location>
    <ligand>
        <name>ATP</name>
        <dbReference type="ChEBI" id="CHEBI:30616"/>
    </ligand>
</feature>
<organism evidence="15 16">
    <name type="scientific">Lingula anatina</name>
    <name type="common">Brachiopod</name>
    <name type="synonym">Lingula unguis</name>
    <dbReference type="NCBI Taxonomy" id="7574"/>
    <lineage>
        <taxon>Eukaryota</taxon>
        <taxon>Metazoa</taxon>
        <taxon>Spiralia</taxon>
        <taxon>Lophotrochozoa</taxon>
        <taxon>Brachiopoda</taxon>
        <taxon>Linguliformea</taxon>
        <taxon>Lingulata</taxon>
        <taxon>Lingulida</taxon>
        <taxon>Linguloidea</taxon>
        <taxon>Lingulidae</taxon>
        <taxon>Lingula</taxon>
    </lineage>
</organism>
<evidence type="ECO:0000256" key="6">
    <source>
        <dbReference type="ARBA" id="ARBA00022777"/>
    </source>
</evidence>
<feature type="binding site" evidence="10">
    <location>
        <begin position="183"/>
        <end position="194"/>
    </location>
    <ligand>
        <name>ATP</name>
        <dbReference type="ChEBI" id="CHEBI:30616"/>
    </ligand>
</feature>
<dbReference type="GO" id="GO:0052726">
    <property type="term" value="F:inositol-1,3,4-trisphosphate 5-kinase activity"/>
    <property type="evidence" value="ECO:0007669"/>
    <property type="project" value="InterPro"/>
</dbReference>
<evidence type="ECO:0000313" key="15">
    <source>
        <dbReference type="Proteomes" id="UP000085678"/>
    </source>
</evidence>
<dbReference type="GO" id="GO:0032957">
    <property type="term" value="P:inositol trisphosphate metabolic process"/>
    <property type="evidence" value="ECO:0007669"/>
    <property type="project" value="InterPro"/>
</dbReference>
<evidence type="ECO:0000256" key="10">
    <source>
        <dbReference type="PIRSR" id="PIRSR038186-1"/>
    </source>
</evidence>
<evidence type="ECO:0000256" key="3">
    <source>
        <dbReference type="ARBA" id="ARBA00022679"/>
    </source>
</evidence>
<evidence type="ECO:0000256" key="2">
    <source>
        <dbReference type="ARBA" id="ARBA00011245"/>
    </source>
</evidence>
<dbReference type="RefSeq" id="XP_013392708.1">
    <property type="nucleotide sequence ID" value="XM_013537254.2"/>
</dbReference>
<dbReference type="SUPFAM" id="SSF56059">
    <property type="entry name" value="Glutathione synthetase ATP-binding domain-like"/>
    <property type="match status" value="1"/>
</dbReference>
<keyword evidence="15" id="KW-1185">Reference proteome</keyword>
<keyword evidence="6 9" id="KW-0418">Kinase</keyword>
<keyword evidence="4 9" id="KW-0479">Metal-binding</keyword>
<dbReference type="Gene3D" id="3.30.470.20">
    <property type="entry name" value="ATP-grasp fold, B domain"/>
    <property type="match status" value="1"/>
</dbReference>
<comment type="subunit">
    <text evidence="2 9">Monomer.</text>
</comment>
<feature type="binding site" evidence="11">
    <location>
        <position position="296"/>
    </location>
    <ligand>
        <name>Mg(2+)</name>
        <dbReference type="ChEBI" id="CHEBI:18420"/>
        <label>2</label>
    </ligand>
</feature>
<comment type="similarity">
    <text evidence="1 9">Belongs to the ITPK1 family.</text>
</comment>
<protein>
    <recommendedName>
        <fullName evidence="9">Inositol-tetrakisphosphate 1-kinase</fullName>
        <ecNumber evidence="9">2.7.1.134</ecNumber>
    </recommendedName>
</protein>
<evidence type="ECO:0000259" key="14">
    <source>
        <dbReference type="Pfam" id="PF17927"/>
    </source>
</evidence>
<evidence type="ECO:0000313" key="16">
    <source>
        <dbReference type="RefSeq" id="XP_013392708.1"/>
    </source>
</evidence>